<comment type="caution">
    <text evidence="2">The sequence shown here is derived from an EMBL/GenBank/DDBJ whole genome shotgun (WGS) entry which is preliminary data.</text>
</comment>
<organism evidence="2 3">
    <name type="scientific">Holothuria leucospilota</name>
    <name type="common">Black long sea cucumber</name>
    <name type="synonym">Mertensiothuria leucospilota</name>
    <dbReference type="NCBI Taxonomy" id="206669"/>
    <lineage>
        <taxon>Eukaryota</taxon>
        <taxon>Metazoa</taxon>
        <taxon>Echinodermata</taxon>
        <taxon>Eleutherozoa</taxon>
        <taxon>Echinozoa</taxon>
        <taxon>Holothuroidea</taxon>
        <taxon>Aspidochirotacea</taxon>
        <taxon>Aspidochirotida</taxon>
        <taxon>Holothuriidae</taxon>
        <taxon>Holothuria</taxon>
    </lineage>
</organism>
<dbReference type="OrthoDB" id="10199431at2759"/>
<reference evidence="2" key="1">
    <citation type="submission" date="2021-10" db="EMBL/GenBank/DDBJ databases">
        <title>Tropical sea cucumber genome reveals ecological adaptation and Cuvierian tubules defense mechanism.</title>
        <authorList>
            <person name="Chen T."/>
        </authorList>
    </citation>
    <scope>NUCLEOTIDE SEQUENCE</scope>
    <source>
        <strain evidence="2">Nanhai2018</strain>
        <tissue evidence="2">Muscle</tissue>
    </source>
</reference>
<dbReference type="AlphaFoldDB" id="A0A9Q1BZY8"/>
<evidence type="ECO:0000313" key="3">
    <source>
        <dbReference type="Proteomes" id="UP001152320"/>
    </source>
</evidence>
<gene>
    <name evidence="2" type="ORF">HOLleu_19390</name>
</gene>
<dbReference type="Proteomes" id="UP001152320">
    <property type="component" value="Chromosome 9"/>
</dbReference>
<evidence type="ECO:0000313" key="2">
    <source>
        <dbReference type="EMBL" id="KAJ8035649.1"/>
    </source>
</evidence>
<dbReference type="EMBL" id="JAIZAY010000009">
    <property type="protein sequence ID" value="KAJ8035649.1"/>
    <property type="molecule type" value="Genomic_DNA"/>
</dbReference>
<protein>
    <submittedName>
        <fullName evidence="2">Uncharacterized protein</fullName>
    </submittedName>
</protein>
<sequence length="223" mass="25504">MECKSNCLCLSMKALCLLFVITLLEDSAQTYVLPRSQLDASYRYTREDIQYGYENRDPNNFPETFQDYQYGYGNRNPNNFPETGHESFVIIQDNTMMSANYNNAVDEIYLDAGSSPDHQHLYDYGRGGALEGPQPTFEREDVDGEDLETVREFNDYHLVPYNGRAPSGIEYDVDGLDYVAHDPRVLEDVAKNRAAYAGGNTDDEDYIAQNQNYPQRDSWGFSL</sequence>
<name>A0A9Q1BZY8_HOLLE</name>
<proteinExistence type="predicted"/>
<keyword evidence="1" id="KW-0732">Signal</keyword>
<feature type="chain" id="PRO_5040450018" evidence="1">
    <location>
        <begin position="31"/>
        <end position="223"/>
    </location>
</feature>
<accession>A0A9Q1BZY8</accession>
<feature type="signal peptide" evidence="1">
    <location>
        <begin position="1"/>
        <end position="30"/>
    </location>
</feature>
<keyword evidence="3" id="KW-1185">Reference proteome</keyword>
<evidence type="ECO:0000256" key="1">
    <source>
        <dbReference type="SAM" id="SignalP"/>
    </source>
</evidence>